<keyword evidence="3" id="KW-1185">Reference proteome</keyword>
<protein>
    <recommendedName>
        <fullName evidence="4">F-box domain-containing protein</fullName>
    </recommendedName>
</protein>
<feature type="region of interest" description="Disordered" evidence="1">
    <location>
        <begin position="1"/>
        <end position="52"/>
    </location>
</feature>
<evidence type="ECO:0000313" key="3">
    <source>
        <dbReference type="Proteomes" id="UP000758603"/>
    </source>
</evidence>
<sequence>MSRPSSSSSNASSVVSRDSVNEAAMRSPASSRTSFGSWEAHPRRPEYGWQRPAPIKQYRKKAVQPGEQFAAMPDEVLDLIMSNLRKLHMAEGSFSCATCMMRDLCSVASSSRRLLKVARDALYANIQLVGCDSPIGKKKYKINHGSRMVLLRRTLRANPQAAAIVRTLKVPAQPPGMAIDQYMNLVASVIMACPNFEQFLGPHQSYDHNFNRLFHALSTRTKLKEMTWVVEPSSSQRQHSRPMKDTEPEDLFPQQSTAFLELNMHWPQLTTLSIHCLPGAALTPVSLVATAISTMSSLQTLHLSHLSETSFDDTDLLALPSLKTLSLCNMQGITSTGLSNFTTRETSQSLKSLRLQHMNVESLPALARIFMNLSALESFTLLQSRIPTLPEGELIWLYPYLVSKSLRKIHWDITELAACANLADSVLAKSIAANGLPSLRVLRTPNDPEGIFQSLCKPVEKIEKPSDKYLGRGLVATIDATPGTPKTPTTPGKSPLKSPNVPPFGFFEPKQSGDLHQARLAAQRRLEDARRNPRFTVNVVDEDGTILENWGMAGFMGTLGSRIEYRLTPDAGASDENGGLVQFADIVSDTREDLRDREGCTGRWNNYGYTNYDRKEKEKWWHPERARWTEIRLS</sequence>
<feature type="compositionally biased region" description="Low complexity" evidence="1">
    <location>
        <begin position="481"/>
        <end position="499"/>
    </location>
</feature>
<dbReference type="RefSeq" id="XP_045954848.1">
    <property type="nucleotide sequence ID" value="XM_046098335.1"/>
</dbReference>
<dbReference type="Gene3D" id="3.80.10.10">
    <property type="entry name" value="Ribonuclease Inhibitor"/>
    <property type="match status" value="1"/>
</dbReference>
<proteinExistence type="predicted"/>
<feature type="region of interest" description="Disordered" evidence="1">
    <location>
        <begin position="479"/>
        <end position="499"/>
    </location>
</feature>
<organism evidence="2 3">
    <name type="scientific">Truncatella angustata</name>
    <dbReference type="NCBI Taxonomy" id="152316"/>
    <lineage>
        <taxon>Eukaryota</taxon>
        <taxon>Fungi</taxon>
        <taxon>Dikarya</taxon>
        <taxon>Ascomycota</taxon>
        <taxon>Pezizomycotina</taxon>
        <taxon>Sordariomycetes</taxon>
        <taxon>Xylariomycetidae</taxon>
        <taxon>Amphisphaeriales</taxon>
        <taxon>Sporocadaceae</taxon>
        <taxon>Truncatella</taxon>
    </lineage>
</organism>
<dbReference type="SUPFAM" id="SSF52058">
    <property type="entry name" value="L domain-like"/>
    <property type="match status" value="1"/>
</dbReference>
<reference evidence="2" key="1">
    <citation type="journal article" date="2021" name="Nat. Commun.">
        <title>Genetic determinants of endophytism in the Arabidopsis root mycobiome.</title>
        <authorList>
            <person name="Mesny F."/>
            <person name="Miyauchi S."/>
            <person name="Thiergart T."/>
            <person name="Pickel B."/>
            <person name="Atanasova L."/>
            <person name="Karlsson M."/>
            <person name="Huettel B."/>
            <person name="Barry K.W."/>
            <person name="Haridas S."/>
            <person name="Chen C."/>
            <person name="Bauer D."/>
            <person name="Andreopoulos W."/>
            <person name="Pangilinan J."/>
            <person name="LaButti K."/>
            <person name="Riley R."/>
            <person name="Lipzen A."/>
            <person name="Clum A."/>
            <person name="Drula E."/>
            <person name="Henrissat B."/>
            <person name="Kohler A."/>
            <person name="Grigoriev I.V."/>
            <person name="Martin F.M."/>
            <person name="Hacquard S."/>
        </authorList>
    </citation>
    <scope>NUCLEOTIDE SEQUENCE</scope>
    <source>
        <strain evidence="2">MPI-SDFR-AT-0073</strain>
    </source>
</reference>
<dbReference type="GeneID" id="70127227"/>
<name>A0A9P8UEA9_9PEZI</name>
<evidence type="ECO:0000313" key="2">
    <source>
        <dbReference type="EMBL" id="KAH6648341.1"/>
    </source>
</evidence>
<dbReference type="EMBL" id="JAGPXC010000007">
    <property type="protein sequence ID" value="KAH6648341.1"/>
    <property type="molecule type" value="Genomic_DNA"/>
</dbReference>
<evidence type="ECO:0000256" key="1">
    <source>
        <dbReference type="SAM" id="MobiDB-lite"/>
    </source>
</evidence>
<accession>A0A9P8UEA9</accession>
<comment type="caution">
    <text evidence="2">The sequence shown here is derived from an EMBL/GenBank/DDBJ whole genome shotgun (WGS) entry which is preliminary data.</text>
</comment>
<dbReference type="InterPro" id="IPR032675">
    <property type="entry name" value="LRR_dom_sf"/>
</dbReference>
<feature type="compositionally biased region" description="Low complexity" evidence="1">
    <location>
        <begin position="1"/>
        <end position="18"/>
    </location>
</feature>
<dbReference type="Proteomes" id="UP000758603">
    <property type="component" value="Unassembled WGS sequence"/>
</dbReference>
<gene>
    <name evidence="2" type="ORF">BKA67DRAFT_522036</name>
</gene>
<dbReference type="OrthoDB" id="3210378at2759"/>
<evidence type="ECO:0008006" key="4">
    <source>
        <dbReference type="Google" id="ProtNLM"/>
    </source>
</evidence>
<dbReference type="AlphaFoldDB" id="A0A9P8UEA9"/>